<evidence type="ECO:0000313" key="1">
    <source>
        <dbReference type="EMBL" id="KAF7842543.1"/>
    </source>
</evidence>
<dbReference type="OrthoDB" id="2107747at2759"/>
<proteinExistence type="predicted"/>
<dbReference type="PANTHER" id="PTHR48478">
    <property type="entry name" value="LECTIN-LIKE"/>
    <property type="match status" value="1"/>
</dbReference>
<dbReference type="InterPro" id="IPR025886">
    <property type="entry name" value="PP2-like"/>
</dbReference>
<evidence type="ECO:0000313" key="2">
    <source>
        <dbReference type="Proteomes" id="UP000634136"/>
    </source>
</evidence>
<dbReference type="PANTHER" id="PTHR48478:SF1">
    <property type="entry name" value="LECTIN-LIKE"/>
    <property type="match status" value="1"/>
</dbReference>
<dbReference type="AlphaFoldDB" id="A0A834XBW2"/>
<reference evidence="1" key="1">
    <citation type="submission" date="2020-09" db="EMBL/GenBank/DDBJ databases">
        <title>Genome-Enabled Discovery of Anthraquinone Biosynthesis in Senna tora.</title>
        <authorList>
            <person name="Kang S.-H."/>
            <person name="Pandey R.P."/>
            <person name="Lee C.-M."/>
            <person name="Sim J.-S."/>
            <person name="Jeong J.-T."/>
            <person name="Choi B.-S."/>
            <person name="Jung M."/>
            <person name="Ginzburg D."/>
            <person name="Zhao K."/>
            <person name="Won S.Y."/>
            <person name="Oh T.-J."/>
            <person name="Yu Y."/>
            <person name="Kim N.-H."/>
            <person name="Lee O.R."/>
            <person name="Lee T.-H."/>
            <person name="Bashyal P."/>
            <person name="Kim T.-S."/>
            <person name="Lee W.-H."/>
            <person name="Kawkins C."/>
            <person name="Kim C.-K."/>
            <person name="Kim J.S."/>
            <person name="Ahn B.O."/>
            <person name="Rhee S.Y."/>
            <person name="Sohng J.K."/>
        </authorList>
    </citation>
    <scope>NUCLEOTIDE SEQUENCE</scope>
    <source>
        <tissue evidence="1">Leaf</tissue>
    </source>
</reference>
<accession>A0A834XBW2</accession>
<dbReference type="Pfam" id="PF14299">
    <property type="entry name" value="PP2"/>
    <property type="match status" value="1"/>
</dbReference>
<sequence>MASHDGQHKVTSSSNAHWKGDGTYEGDLEFSGLFRVPVRALNIVWGNDPRFWQFMYLKDDESRLIGFNQCALLVQVNWIEVTGKIPLSLLYRASSPTRYEIYYVVKFRVDAFGWHSAPIKFKVRLNNNNNNNNNGKEEEEEEEESEYEKSIIFEAYRKKQEEWHEIPGGEFSVSKKEGFVEFGMFEVESAWWKGNMVLAGVKIKAIV</sequence>
<name>A0A834XBW2_9FABA</name>
<protein>
    <submittedName>
        <fullName evidence="1">Putative F-box protein PP2-B12 isoform X2</fullName>
    </submittedName>
</protein>
<dbReference type="InterPro" id="IPR052147">
    <property type="entry name" value="PP2-like/Lectin"/>
</dbReference>
<dbReference type="EMBL" id="JAAIUW010000002">
    <property type="protein sequence ID" value="KAF7842543.1"/>
    <property type="molecule type" value="Genomic_DNA"/>
</dbReference>
<comment type="caution">
    <text evidence="1">The sequence shown here is derived from an EMBL/GenBank/DDBJ whole genome shotgun (WGS) entry which is preliminary data.</text>
</comment>
<gene>
    <name evidence="1" type="ORF">G2W53_004841</name>
</gene>
<dbReference type="GO" id="GO:0030246">
    <property type="term" value="F:carbohydrate binding"/>
    <property type="evidence" value="ECO:0007669"/>
    <property type="project" value="InterPro"/>
</dbReference>
<organism evidence="1 2">
    <name type="scientific">Senna tora</name>
    <dbReference type="NCBI Taxonomy" id="362788"/>
    <lineage>
        <taxon>Eukaryota</taxon>
        <taxon>Viridiplantae</taxon>
        <taxon>Streptophyta</taxon>
        <taxon>Embryophyta</taxon>
        <taxon>Tracheophyta</taxon>
        <taxon>Spermatophyta</taxon>
        <taxon>Magnoliopsida</taxon>
        <taxon>eudicotyledons</taxon>
        <taxon>Gunneridae</taxon>
        <taxon>Pentapetalae</taxon>
        <taxon>rosids</taxon>
        <taxon>fabids</taxon>
        <taxon>Fabales</taxon>
        <taxon>Fabaceae</taxon>
        <taxon>Caesalpinioideae</taxon>
        <taxon>Cassia clade</taxon>
        <taxon>Senna</taxon>
    </lineage>
</organism>
<dbReference type="Proteomes" id="UP000634136">
    <property type="component" value="Unassembled WGS sequence"/>
</dbReference>
<keyword evidence="2" id="KW-1185">Reference proteome</keyword>